<dbReference type="SUPFAM" id="SSF46894">
    <property type="entry name" value="C-terminal effector domain of the bipartite response regulators"/>
    <property type="match status" value="1"/>
</dbReference>
<dbReference type="PROSITE" id="PS00622">
    <property type="entry name" value="HTH_LUXR_1"/>
    <property type="match status" value="1"/>
</dbReference>
<dbReference type="PANTHER" id="PTHR43214:SF24">
    <property type="entry name" value="TRANSCRIPTIONAL REGULATORY PROTEIN NARL-RELATED"/>
    <property type="match status" value="1"/>
</dbReference>
<dbReference type="InterPro" id="IPR039420">
    <property type="entry name" value="WalR-like"/>
</dbReference>
<evidence type="ECO:0000256" key="5">
    <source>
        <dbReference type="PROSITE-ProRule" id="PRU00169"/>
    </source>
</evidence>
<dbReference type="PANTHER" id="PTHR43214">
    <property type="entry name" value="TWO-COMPONENT RESPONSE REGULATOR"/>
    <property type="match status" value="1"/>
</dbReference>
<keyword evidence="3" id="KW-0238">DNA-binding</keyword>
<dbReference type="CDD" id="cd06170">
    <property type="entry name" value="LuxR_C_like"/>
    <property type="match status" value="1"/>
</dbReference>
<sequence length="225" mass="24230">MTTIRVLVADDQALVREGLVVLLAIDPDIEVIGEAADGHDAVRLAAELRPDVVLMDVRMPVLDGLEATRRIMEAPANEGTVPAKVLVLTTYDLDEYVYRALRAGASGFLLKDSPATTLRHAVRVIAAGDALLAPSVTRRLITEFAQLGTHRVPIGAAPNGLTERETEVLVLIATGRSNTEIAETLVLAEQTVKTHVSRILTKLGLRDRAQAVVYAYETGLVRPAL</sequence>
<dbReference type="RefSeq" id="WP_033435351.1">
    <property type="nucleotide sequence ID" value="NZ_CP034550.1"/>
</dbReference>
<dbReference type="PROSITE" id="PS50110">
    <property type="entry name" value="RESPONSE_REGULATORY"/>
    <property type="match status" value="1"/>
</dbReference>
<evidence type="ECO:0000256" key="2">
    <source>
        <dbReference type="ARBA" id="ARBA00023015"/>
    </source>
</evidence>
<accession>A0A5Q0GYE1</accession>
<keyword evidence="9" id="KW-1185">Reference proteome</keyword>
<dbReference type="KEGG" id="ssyi:EKG83_14520"/>
<dbReference type="InterPro" id="IPR011006">
    <property type="entry name" value="CheY-like_superfamily"/>
</dbReference>
<evidence type="ECO:0000256" key="1">
    <source>
        <dbReference type="ARBA" id="ARBA00022553"/>
    </source>
</evidence>
<dbReference type="Pfam" id="PF00196">
    <property type="entry name" value="GerE"/>
    <property type="match status" value="1"/>
</dbReference>
<dbReference type="OrthoDB" id="9808843at2"/>
<dbReference type="SMART" id="SM00421">
    <property type="entry name" value="HTH_LUXR"/>
    <property type="match status" value="1"/>
</dbReference>
<dbReference type="GO" id="GO:0006355">
    <property type="term" value="P:regulation of DNA-templated transcription"/>
    <property type="evidence" value="ECO:0007669"/>
    <property type="project" value="InterPro"/>
</dbReference>
<evidence type="ECO:0000259" key="7">
    <source>
        <dbReference type="PROSITE" id="PS50110"/>
    </source>
</evidence>
<keyword evidence="2" id="KW-0805">Transcription regulation</keyword>
<dbReference type="InterPro" id="IPR058245">
    <property type="entry name" value="NreC/VraR/RcsB-like_REC"/>
</dbReference>
<dbReference type="Pfam" id="PF00072">
    <property type="entry name" value="Response_reg"/>
    <property type="match status" value="1"/>
</dbReference>
<dbReference type="PRINTS" id="PR00038">
    <property type="entry name" value="HTHLUXR"/>
</dbReference>
<evidence type="ECO:0000256" key="3">
    <source>
        <dbReference type="ARBA" id="ARBA00023125"/>
    </source>
</evidence>
<keyword evidence="4" id="KW-0804">Transcription</keyword>
<dbReference type="SUPFAM" id="SSF52172">
    <property type="entry name" value="CheY-like"/>
    <property type="match status" value="1"/>
</dbReference>
<dbReference type="EMBL" id="CP034550">
    <property type="protein sequence ID" value="QFZ18524.1"/>
    <property type="molecule type" value="Genomic_DNA"/>
</dbReference>
<evidence type="ECO:0000313" key="9">
    <source>
        <dbReference type="Proteomes" id="UP000325787"/>
    </source>
</evidence>
<dbReference type="AlphaFoldDB" id="A0A5Q0GYE1"/>
<evidence type="ECO:0000259" key="6">
    <source>
        <dbReference type="PROSITE" id="PS50043"/>
    </source>
</evidence>
<keyword evidence="1 5" id="KW-0597">Phosphoprotein</keyword>
<dbReference type="CDD" id="cd17535">
    <property type="entry name" value="REC_NarL-like"/>
    <property type="match status" value="1"/>
</dbReference>
<dbReference type="SMART" id="SM00448">
    <property type="entry name" value="REC"/>
    <property type="match status" value="1"/>
</dbReference>
<feature type="domain" description="Response regulatory" evidence="7">
    <location>
        <begin position="5"/>
        <end position="126"/>
    </location>
</feature>
<reference evidence="9" key="1">
    <citation type="journal article" date="2021" name="Curr. Microbiol.">
        <title>Complete genome of nocamycin-producing strain Saccharothrix syringae NRRL B-16468 reveals the biosynthetic potential for secondary metabolites.</title>
        <authorList>
            <person name="Mo X."/>
            <person name="Yang S."/>
        </authorList>
    </citation>
    <scope>NUCLEOTIDE SEQUENCE [LARGE SCALE GENOMIC DNA]</scope>
    <source>
        <strain evidence="9">ATCC 51364 / DSM 43886 / JCM 6844 / KCTC 9398 / NBRC 14523 / NRRL B-16468 / INA 2240</strain>
    </source>
</reference>
<feature type="domain" description="HTH luxR-type" evidence="6">
    <location>
        <begin position="154"/>
        <end position="219"/>
    </location>
</feature>
<evidence type="ECO:0000256" key="4">
    <source>
        <dbReference type="ARBA" id="ARBA00023163"/>
    </source>
</evidence>
<dbReference type="GO" id="GO:0003677">
    <property type="term" value="F:DNA binding"/>
    <property type="evidence" value="ECO:0007669"/>
    <property type="project" value="UniProtKB-KW"/>
</dbReference>
<dbReference type="InterPro" id="IPR000792">
    <property type="entry name" value="Tscrpt_reg_LuxR_C"/>
</dbReference>
<feature type="modified residue" description="4-aspartylphosphate" evidence="5">
    <location>
        <position position="56"/>
    </location>
</feature>
<proteinExistence type="predicted"/>
<dbReference type="Proteomes" id="UP000325787">
    <property type="component" value="Chromosome"/>
</dbReference>
<dbReference type="GO" id="GO:0000160">
    <property type="term" value="P:phosphorelay signal transduction system"/>
    <property type="evidence" value="ECO:0007669"/>
    <property type="project" value="InterPro"/>
</dbReference>
<name>A0A5Q0GYE1_SACSY</name>
<dbReference type="InterPro" id="IPR001789">
    <property type="entry name" value="Sig_transdc_resp-reg_receiver"/>
</dbReference>
<protein>
    <submittedName>
        <fullName evidence="8">Response regulator transcription factor</fullName>
    </submittedName>
</protein>
<gene>
    <name evidence="8" type="ORF">EKG83_14520</name>
</gene>
<dbReference type="InterPro" id="IPR016032">
    <property type="entry name" value="Sig_transdc_resp-reg_C-effctor"/>
</dbReference>
<evidence type="ECO:0000313" key="8">
    <source>
        <dbReference type="EMBL" id="QFZ18524.1"/>
    </source>
</evidence>
<dbReference type="PROSITE" id="PS50043">
    <property type="entry name" value="HTH_LUXR_2"/>
    <property type="match status" value="1"/>
</dbReference>
<organism evidence="8 9">
    <name type="scientific">Saccharothrix syringae</name>
    <name type="common">Nocardiopsis syringae</name>
    <dbReference type="NCBI Taxonomy" id="103733"/>
    <lineage>
        <taxon>Bacteria</taxon>
        <taxon>Bacillati</taxon>
        <taxon>Actinomycetota</taxon>
        <taxon>Actinomycetes</taxon>
        <taxon>Pseudonocardiales</taxon>
        <taxon>Pseudonocardiaceae</taxon>
        <taxon>Saccharothrix</taxon>
    </lineage>
</organism>
<dbReference type="Gene3D" id="3.40.50.2300">
    <property type="match status" value="1"/>
</dbReference>